<keyword evidence="2" id="KW-1185">Reference proteome</keyword>
<dbReference type="AlphaFoldDB" id="A0A5K7SBM3"/>
<protein>
    <submittedName>
        <fullName evidence="1">Uncharacterized protein</fullName>
    </submittedName>
</protein>
<dbReference type="Proteomes" id="UP001193389">
    <property type="component" value="Chromosome"/>
</dbReference>
<evidence type="ECO:0000313" key="2">
    <source>
        <dbReference type="Proteomes" id="UP001193389"/>
    </source>
</evidence>
<accession>A0A5K7SBM3</accession>
<dbReference type="EMBL" id="AP018694">
    <property type="protein sequence ID" value="BBE18968.1"/>
    <property type="molecule type" value="Genomic_DNA"/>
</dbReference>
<dbReference type="KEGG" id="anf:AQPE_3141"/>
<evidence type="ECO:0000313" key="1">
    <source>
        <dbReference type="EMBL" id="BBE18968.1"/>
    </source>
</evidence>
<sequence>MNPLWCSILFYSFASGFTGGYADSSPSDFCSIEILKGFNLNNRWC</sequence>
<gene>
    <name evidence="1" type="ORF">AQPE_3141</name>
</gene>
<proteinExistence type="predicted"/>
<name>A0A5K7SBM3_9BACT</name>
<reference evidence="1" key="1">
    <citation type="journal article" date="2020" name="Int. J. Syst. Evol. Microbiol.">
        <title>Aquipluma nitroreducens gen. nov. sp. nov., a novel facultatively anaerobic bacterium isolated from a freshwater lake.</title>
        <authorList>
            <person name="Watanabe M."/>
            <person name="Kojima H."/>
            <person name="Fukui M."/>
        </authorList>
    </citation>
    <scope>NUCLEOTIDE SEQUENCE</scope>
    <source>
        <strain evidence="1">MeG22</strain>
    </source>
</reference>
<organism evidence="1 2">
    <name type="scientific">Aquipluma nitroreducens</name>
    <dbReference type="NCBI Taxonomy" id="2010828"/>
    <lineage>
        <taxon>Bacteria</taxon>
        <taxon>Pseudomonadati</taxon>
        <taxon>Bacteroidota</taxon>
        <taxon>Bacteroidia</taxon>
        <taxon>Marinilabiliales</taxon>
        <taxon>Prolixibacteraceae</taxon>
        <taxon>Aquipluma</taxon>
    </lineage>
</organism>